<dbReference type="SUPFAM" id="SSF48403">
    <property type="entry name" value="Ankyrin repeat"/>
    <property type="match status" value="1"/>
</dbReference>
<protein>
    <recommendedName>
        <fullName evidence="2">Ankyrin repeat protein</fullName>
    </recommendedName>
</protein>
<dbReference type="InterPro" id="IPR036770">
    <property type="entry name" value="Ankyrin_rpt-contain_sf"/>
</dbReference>
<proteinExistence type="predicted"/>
<organism evidence="1">
    <name type="scientific">Megaviridae environmental sample</name>
    <dbReference type="NCBI Taxonomy" id="1737588"/>
    <lineage>
        <taxon>Viruses</taxon>
        <taxon>Varidnaviria</taxon>
        <taxon>Bamfordvirae</taxon>
        <taxon>Nucleocytoviricota</taxon>
        <taxon>Megaviricetes</taxon>
        <taxon>Imitervirales</taxon>
        <taxon>Mimiviridae</taxon>
        <taxon>environmental samples</taxon>
    </lineage>
</organism>
<dbReference type="EMBL" id="MN448277">
    <property type="protein sequence ID" value="QFG74076.1"/>
    <property type="molecule type" value="Genomic_DNA"/>
</dbReference>
<name>A0A5J6VIS9_9VIRU</name>
<reference evidence="1" key="1">
    <citation type="journal article" date="2019" name="Philos. Trans. R. Soc. Lond., B, Biol. Sci.">
        <title>Targeted metagenomic recovery of four divergent viruses reveals shared and distinctive characteristics of giant viruses of marine eukaryotes.</title>
        <authorList>
            <person name="Needham D.M."/>
            <person name="Poirier C."/>
            <person name="Hehenberger E."/>
            <person name="Jimenez V."/>
            <person name="Swalwell J.E."/>
            <person name="Santoro A.E."/>
            <person name="Worden A.Z."/>
        </authorList>
    </citation>
    <scope>NUCLEOTIDE SEQUENCE</scope>
    <source>
        <strain evidence="1">OPacV-662</strain>
    </source>
</reference>
<evidence type="ECO:0000313" key="1">
    <source>
        <dbReference type="EMBL" id="QFG74076.1"/>
    </source>
</evidence>
<evidence type="ECO:0008006" key="2">
    <source>
        <dbReference type="Google" id="ProtNLM"/>
    </source>
</evidence>
<accession>A0A5J6VIS9</accession>
<sequence>MALHRTPDNFYETFDPLPEYNEDGVPYNIRKRYVECTGEHLEYAQTALDQLLELGHNVDLLLMIAVDVGHDWAIQKLMERGADVYVRPKNMDRTILGHAVHKDDGSELRVQIRLQIEEIAASTLDRK</sequence>